<dbReference type="Pfam" id="PF00195">
    <property type="entry name" value="Chal_sti_synt_N"/>
    <property type="match status" value="1"/>
</dbReference>
<dbReference type="SUPFAM" id="SSF53901">
    <property type="entry name" value="Thiolase-like"/>
    <property type="match status" value="1"/>
</dbReference>
<feature type="compositionally biased region" description="Basic residues" evidence="7">
    <location>
        <begin position="324"/>
        <end position="341"/>
    </location>
</feature>
<organism evidence="9 10">
    <name type="scientific">Zea mays</name>
    <name type="common">Maize</name>
    <dbReference type="NCBI Taxonomy" id="4577"/>
    <lineage>
        <taxon>Eukaryota</taxon>
        <taxon>Viridiplantae</taxon>
        <taxon>Streptophyta</taxon>
        <taxon>Embryophyta</taxon>
        <taxon>Tracheophyta</taxon>
        <taxon>Spermatophyta</taxon>
        <taxon>Magnoliopsida</taxon>
        <taxon>Liliopsida</taxon>
        <taxon>Poales</taxon>
        <taxon>Poaceae</taxon>
        <taxon>PACMAD clade</taxon>
        <taxon>Panicoideae</taxon>
        <taxon>Andropogonodae</taxon>
        <taxon>Andropogoneae</taxon>
        <taxon>Tripsacinae</taxon>
        <taxon>Zea</taxon>
    </lineage>
</organism>
<reference evidence="10" key="1">
    <citation type="journal article" date="2009" name="Science">
        <title>The B73 maize genome: complexity, diversity, and dynamics.</title>
        <authorList>
            <person name="Schnable P.S."/>
            <person name="Ware D."/>
            <person name="Fulton R.S."/>
            <person name="Stein J.C."/>
            <person name="Wei F."/>
            <person name="Pasternak S."/>
            <person name="Liang C."/>
            <person name="Zhang J."/>
            <person name="Fulton L."/>
            <person name="Graves T.A."/>
            <person name="Minx P."/>
            <person name="Reily A.D."/>
            <person name="Courtney L."/>
            <person name="Kruchowski S.S."/>
            <person name="Tomlinson C."/>
            <person name="Strong C."/>
            <person name="Delehaunty K."/>
            <person name="Fronick C."/>
            <person name="Courtney B."/>
            <person name="Rock S.M."/>
            <person name="Belter E."/>
            <person name="Du F."/>
            <person name="Kim K."/>
            <person name="Abbott R.M."/>
            <person name="Cotton M."/>
            <person name="Levy A."/>
            <person name="Marchetto P."/>
            <person name="Ochoa K."/>
            <person name="Jackson S.M."/>
            <person name="Gillam B."/>
            <person name="Chen W."/>
            <person name="Yan L."/>
            <person name="Higginbotham J."/>
            <person name="Cardenas M."/>
            <person name="Waligorski J."/>
            <person name="Applebaum E."/>
            <person name="Phelps L."/>
            <person name="Falcone J."/>
            <person name="Kanchi K."/>
            <person name="Thane T."/>
            <person name="Scimone A."/>
            <person name="Thane N."/>
            <person name="Henke J."/>
            <person name="Wang T."/>
            <person name="Ruppert J."/>
            <person name="Shah N."/>
            <person name="Rotter K."/>
            <person name="Hodges J."/>
            <person name="Ingenthron E."/>
            <person name="Cordes M."/>
            <person name="Kohlberg S."/>
            <person name="Sgro J."/>
            <person name="Delgado B."/>
            <person name="Mead K."/>
            <person name="Chinwalla A."/>
            <person name="Leonard S."/>
            <person name="Crouse K."/>
            <person name="Collura K."/>
            <person name="Kudrna D."/>
            <person name="Currie J."/>
            <person name="He R."/>
            <person name="Angelova A."/>
            <person name="Rajasekar S."/>
            <person name="Mueller T."/>
            <person name="Lomeli R."/>
            <person name="Scara G."/>
            <person name="Ko A."/>
            <person name="Delaney K."/>
            <person name="Wissotski M."/>
            <person name="Lopez G."/>
            <person name="Campos D."/>
            <person name="Braidotti M."/>
            <person name="Ashley E."/>
            <person name="Golser W."/>
            <person name="Kim H."/>
            <person name="Lee S."/>
            <person name="Lin J."/>
            <person name="Dujmic Z."/>
            <person name="Kim W."/>
            <person name="Talag J."/>
            <person name="Zuccolo A."/>
            <person name="Fan C."/>
            <person name="Sebastian A."/>
            <person name="Kramer M."/>
            <person name="Spiegel L."/>
            <person name="Nascimento L."/>
            <person name="Zutavern T."/>
            <person name="Miller B."/>
            <person name="Ambroise C."/>
            <person name="Muller S."/>
            <person name="Spooner W."/>
            <person name="Narechania A."/>
            <person name="Ren L."/>
            <person name="Wei S."/>
            <person name="Kumari S."/>
            <person name="Faga B."/>
            <person name="Levy M.J."/>
            <person name="McMahan L."/>
            <person name="Van Buren P."/>
            <person name="Vaughn M.W."/>
            <person name="Ying K."/>
            <person name="Yeh C.-T."/>
            <person name="Emrich S.J."/>
            <person name="Jia Y."/>
            <person name="Kalyanaraman A."/>
            <person name="Hsia A.-P."/>
            <person name="Barbazuk W.B."/>
            <person name="Baucom R.S."/>
            <person name="Brutnell T.P."/>
            <person name="Carpita N.C."/>
            <person name="Chaparro C."/>
            <person name="Chia J.-M."/>
            <person name="Deragon J.-M."/>
            <person name="Estill J.C."/>
            <person name="Fu Y."/>
            <person name="Jeddeloh J.A."/>
            <person name="Han Y."/>
            <person name="Lee H."/>
            <person name="Li P."/>
            <person name="Lisch D.R."/>
            <person name="Liu S."/>
            <person name="Liu Z."/>
            <person name="Nagel D.H."/>
            <person name="McCann M.C."/>
            <person name="SanMiguel P."/>
            <person name="Myers A.M."/>
            <person name="Nettleton D."/>
            <person name="Nguyen J."/>
            <person name="Penning B.W."/>
            <person name="Ponnala L."/>
            <person name="Schneider K.L."/>
            <person name="Schwartz D.C."/>
            <person name="Sharma A."/>
            <person name="Soderlund C."/>
            <person name="Springer N.M."/>
            <person name="Sun Q."/>
            <person name="Wang H."/>
            <person name="Waterman M."/>
            <person name="Westerman R."/>
            <person name="Wolfgruber T.K."/>
            <person name="Yang L."/>
            <person name="Yu Y."/>
            <person name="Zhang L."/>
            <person name="Zhou S."/>
            <person name="Zhu Q."/>
            <person name="Bennetzen J.L."/>
            <person name="Dawe R.K."/>
            <person name="Jiang J."/>
            <person name="Jiang N."/>
            <person name="Presting G.G."/>
            <person name="Wessler S.R."/>
            <person name="Aluru S."/>
            <person name="Martienssen R.A."/>
            <person name="Clifton S.W."/>
            <person name="McCombie W.R."/>
            <person name="Wing R.A."/>
            <person name="Wilson R.K."/>
        </authorList>
    </citation>
    <scope>NUCLEOTIDE SEQUENCE [LARGE SCALE GENOMIC DNA]</scope>
    <source>
        <strain evidence="10">cv. B73</strain>
    </source>
</reference>
<evidence type="ECO:0000256" key="5">
    <source>
        <dbReference type="ARBA" id="ARBA00023241"/>
    </source>
</evidence>
<keyword evidence="6" id="KW-0012">Acyltransferase</keyword>
<accession>A0A804NZI9</accession>
<feature type="compositionally biased region" description="Basic residues" evidence="7">
    <location>
        <begin position="278"/>
        <end position="288"/>
    </location>
</feature>
<proteinExistence type="predicted"/>
<keyword evidence="10" id="KW-1185">Reference proteome</keyword>
<feature type="compositionally biased region" description="Basic residues" evidence="7">
    <location>
        <begin position="211"/>
        <end position="229"/>
    </location>
</feature>
<dbReference type="EnsemblPlants" id="Zm00001eb198030_T001">
    <property type="protein sequence ID" value="Zm00001eb198030_P001"/>
    <property type="gene ID" value="Zm00001eb198030"/>
</dbReference>
<feature type="domain" description="Chalcone/stilbene synthase N-terminal" evidence="8">
    <location>
        <begin position="9"/>
        <end position="64"/>
    </location>
</feature>
<feature type="compositionally biased region" description="Low complexity" evidence="7">
    <location>
        <begin position="197"/>
        <end position="210"/>
    </location>
</feature>
<evidence type="ECO:0000256" key="1">
    <source>
        <dbReference type="ARBA" id="ARBA00002969"/>
    </source>
</evidence>
<comment type="function">
    <text evidence="1">The primary product of this enzyme is 4,2',4',6'-tetrahydroxychalcone (also termed naringenin-chalcone or chalcone) which can under specific conditions spontaneously isomerize into naringenin.</text>
</comment>
<evidence type="ECO:0000256" key="3">
    <source>
        <dbReference type="ARBA" id="ARBA00012975"/>
    </source>
</evidence>
<dbReference type="GO" id="GO:0009813">
    <property type="term" value="P:flavonoid biosynthetic process"/>
    <property type="evidence" value="ECO:0007669"/>
    <property type="project" value="UniProtKB-KW"/>
</dbReference>
<dbReference type="InterPro" id="IPR001099">
    <property type="entry name" value="Chalcone/stilbene_synt_N"/>
</dbReference>
<sequence>MAGATVTVEEVRKAQRATGPATVLAIGTATPANCVYQADYPDYYFRITKSEHLTDLKEKFKRMSLHAPDGGVPGGEPEHVRVHGAVAGRAAGRGGGGGAEAGEGGGAEGDQGVGAAKVADHAPGVLHHVRGGHAGRRLPADQGAGPAPLREPPHDVPAGVLRGRHGAARGQGPRGEQPRRAGAGGVLRDHGRHVPRPLRVAPRLARGPGAVRRRRGGRGRGRRPGRPRRAPALPARLRRPDHPARLGGRHRRPPPRGGAHLPPAQGRAWPHLQEHRPRAGRRVQAARHLRLELHLLGGAPRRARHPRPGGGQGRAGQGQDARHPPRPLRVRQHVQRLRPLHPRRDAQALRRGRTGHHGRGPRLGRPLRLRPGTHRRDRRAPQRPHHHRSGHRLIHRFINDQIPPLSDPIRRRLVRHYFTSSVRK</sequence>
<comment type="pathway">
    <text evidence="2">Secondary metabolite biosynthesis; flavonoid biosynthesis.</text>
</comment>
<keyword evidence="5" id="KW-0284">Flavonoid biosynthesis</keyword>
<feature type="compositionally biased region" description="Basic residues" evidence="7">
    <location>
        <begin position="127"/>
        <end position="136"/>
    </location>
</feature>
<dbReference type="InterPro" id="IPR016039">
    <property type="entry name" value="Thiolase-like"/>
</dbReference>
<dbReference type="PANTHER" id="PTHR11877">
    <property type="entry name" value="HYDROXYMETHYLGLUTARYL-COA SYNTHASE"/>
    <property type="match status" value="1"/>
</dbReference>
<evidence type="ECO:0000256" key="6">
    <source>
        <dbReference type="ARBA" id="ARBA00023315"/>
    </source>
</evidence>
<evidence type="ECO:0000313" key="10">
    <source>
        <dbReference type="Proteomes" id="UP000007305"/>
    </source>
</evidence>
<evidence type="ECO:0000313" key="9">
    <source>
        <dbReference type="EnsemblPlants" id="Zm00001eb198030_P001"/>
    </source>
</evidence>
<keyword evidence="4" id="KW-0808">Transferase</keyword>
<evidence type="ECO:0000256" key="2">
    <source>
        <dbReference type="ARBA" id="ARBA00004966"/>
    </source>
</evidence>
<dbReference type="Gramene" id="Zm00001eb198030_T001">
    <property type="protein sequence ID" value="Zm00001eb198030_P001"/>
    <property type="gene ID" value="Zm00001eb198030"/>
</dbReference>
<dbReference type="InParanoid" id="A0A804NZI9"/>
<name>A0A804NZI9_MAIZE</name>
<dbReference type="Proteomes" id="UP000007305">
    <property type="component" value="Chromosome 4"/>
</dbReference>
<feature type="compositionally biased region" description="Gly residues" evidence="7">
    <location>
        <begin position="91"/>
        <end position="112"/>
    </location>
</feature>
<dbReference type="EC" id="2.3.1.74" evidence="3"/>
<protein>
    <recommendedName>
        <fullName evidence="3">chalcone synthase</fullName>
        <ecNumber evidence="3">2.3.1.74</ecNumber>
    </recommendedName>
</protein>
<reference evidence="9" key="3">
    <citation type="submission" date="2021-05" db="UniProtKB">
        <authorList>
            <consortium name="EnsemblPlants"/>
        </authorList>
    </citation>
    <scope>IDENTIFICATION</scope>
    <source>
        <strain evidence="9">cv. B73</strain>
    </source>
</reference>
<dbReference type="GO" id="GO:0016210">
    <property type="term" value="F:naringenin-chalcone synthase activity"/>
    <property type="evidence" value="ECO:0007669"/>
    <property type="project" value="UniProtKB-EC"/>
</dbReference>
<dbReference type="PANTHER" id="PTHR11877:SF14">
    <property type="entry name" value="CHALCONE SYNTHASE"/>
    <property type="match status" value="1"/>
</dbReference>
<dbReference type="AlphaFoldDB" id="A0A804NZI9"/>
<evidence type="ECO:0000256" key="7">
    <source>
        <dbReference type="SAM" id="MobiDB-lite"/>
    </source>
</evidence>
<dbReference type="InterPro" id="IPR011141">
    <property type="entry name" value="Polyketide_synthase_type-III"/>
</dbReference>
<feature type="region of interest" description="Disordered" evidence="7">
    <location>
        <begin position="88"/>
        <end position="113"/>
    </location>
</feature>
<evidence type="ECO:0000259" key="8">
    <source>
        <dbReference type="Pfam" id="PF00195"/>
    </source>
</evidence>
<feature type="compositionally biased region" description="Basic residues" evidence="7">
    <location>
        <begin position="350"/>
        <end position="391"/>
    </location>
</feature>
<evidence type="ECO:0000256" key="4">
    <source>
        <dbReference type="ARBA" id="ARBA00022679"/>
    </source>
</evidence>
<reference evidence="9" key="2">
    <citation type="submission" date="2019-07" db="EMBL/GenBank/DDBJ databases">
        <authorList>
            <person name="Seetharam A."/>
            <person name="Woodhouse M."/>
            <person name="Cannon E."/>
        </authorList>
    </citation>
    <scope>NUCLEOTIDE SEQUENCE [LARGE SCALE GENOMIC DNA]</scope>
    <source>
        <strain evidence="9">cv. B73</strain>
    </source>
</reference>
<dbReference type="Gene3D" id="3.40.47.10">
    <property type="match status" value="1"/>
</dbReference>
<feature type="region of interest" description="Disordered" evidence="7">
    <location>
        <begin position="127"/>
        <end position="391"/>
    </location>
</feature>